<evidence type="ECO:0000256" key="2">
    <source>
        <dbReference type="ARBA" id="ARBA00022833"/>
    </source>
</evidence>
<accession>A0A9Q5N7R5</accession>
<protein>
    <recommendedName>
        <fullName evidence="8">Xylanolytic transcriptional activator regulatory domain-containing protein</fullName>
    </recommendedName>
</protein>
<feature type="domain" description="Xylanolytic transcriptional activator regulatory" evidence="8">
    <location>
        <begin position="389"/>
        <end position="457"/>
    </location>
</feature>
<reference evidence="9" key="1">
    <citation type="submission" date="2016-06" db="EMBL/GenBank/DDBJ databases">
        <title>Draft Genome sequence of the fungus Inonotus baumii.</title>
        <authorList>
            <person name="Zhu H."/>
            <person name="Lin W."/>
        </authorList>
    </citation>
    <scope>NUCLEOTIDE SEQUENCE</scope>
    <source>
        <strain evidence="9">821</strain>
    </source>
</reference>
<dbReference type="Pfam" id="PF04082">
    <property type="entry name" value="Fungal_trans"/>
    <property type="match status" value="1"/>
</dbReference>
<dbReference type="OrthoDB" id="2123952at2759"/>
<feature type="region of interest" description="Disordered" evidence="7">
    <location>
        <begin position="170"/>
        <end position="218"/>
    </location>
</feature>
<dbReference type="EMBL" id="LNZH02000198">
    <property type="protein sequence ID" value="OCB86928.1"/>
    <property type="molecule type" value="Genomic_DNA"/>
</dbReference>
<organism evidence="9 10">
    <name type="scientific">Sanghuangporus baumii</name>
    <name type="common">Phellinus baumii</name>
    <dbReference type="NCBI Taxonomy" id="108892"/>
    <lineage>
        <taxon>Eukaryota</taxon>
        <taxon>Fungi</taxon>
        <taxon>Dikarya</taxon>
        <taxon>Basidiomycota</taxon>
        <taxon>Agaricomycotina</taxon>
        <taxon>Agaricomycetes</taxon>
        <taxon>Hymenochaetales</taxon>
        <taxon>Hymenochaetaceae</taxon>
        <taxon>Sanghuangporus</taxon>
    </lineage>
</organism>
<gene>
    <name evidence="9" type="ORF">A7U60_g6102</name>
</gene>
<dbReference type="Proteomes" id="UP000757232">
    <property type="component" value="Unassembled WGS sequence"/>
</dbReference>
<dbReference type="PANTHER" id="PTHR31313">
    <property type="entry name" value="TY1 ENHANCER ACTIVATOR"/>
    <property type="match status" value="1"/>
</dbReference>
<feature type="compositionally biased region" description="Polar residues" evidence="7">
    <location>
        <begin position="683"/>
        <end position="712"/>
    </location>
</feature>
<dbReference type="GO" id="GO:0003677">
    <property type="term" value="F:DNA binding"/>
    <property type="evidence" value="ECO:0007669"/>
    <property type="project" value="UniProtKB-KW"/>
</dbReference>
<evidence type="ECO:0000256" key="5">
    <source>
        <dbReference type="ARBA" id="ARBA00023163"/>
    </source>
</evidence>
<evidence type="ECO:0000256" key="3">
    <source>
        <dbReference type="ARBA" id="ARBA00023015"/>
    </source>
</evidence>
<dbReference type="CDD" id="cd12148">
    <property type="entry name" value="fungal_TF_MHR"/>
    <property type="match status" value="1"/>
</dbReference>
<comment type="caution">
    <text evidence="9">The sequence shown here is derived from an EMBL/GenBank/DDBJ whole genome shotgun (WGS) entry which is preliminary data.</text>
</comment>
<keyword evidence="5" id="KW-0804">Transcription</keyword>
<dbReference type="InterPro" id="IPR007219">
    <property type="entry name" value="XnlR_reg_dom"/>
</dbReference>
<evidence type="ECO:0000313" key="10">
    <source>
        <dbReference type="Proteomes" id="UP000757232"/>
    </source>
</evidence>
<evidence type="ECO:0000256" key="4">
    <source>
        <dbReference type="ARBA" id="ARBA00023125"/>
    </source>
</evidence>
<feature type="region of interest" description="Disordered" evidence="7">
    <location>
        <begin position="88"/>
        <end position="107"/>
    </location>
</feature>
<dbReference type="PANTHER" id="PTHR31313:SF78">
    <property type="entry name" value="TRANSCRIPTION FACTOR DOMAIN-CONTAINING PROTEIN"/>
    <property type="match status" value="1"/>
</dbReference>
<feature type="region of interest" description="Disordered" evidence="7">
    <location>
        <begin position="683"/>
        <end position="714"/>
    </location>
</feature>
<dbReference type="SMART" id="SM00906">
    <property type="entry name" value="Fungal_trans"/>
    <property type="match status" value="1"/>
</dbReference>
<keyword evidence="4" id="KW-0238">DNA-binding</keyword>
<dbReference type="AlphaFoldDB" id="A0A9Q5N7R5"/>
<proteinExistence type="predicted"/>
<evidence type="ECO:0000259" key="8">
    <source>
        <dbReference type="SMART" id="SM00906"/>
    </source>
</evidence>
<evidence type="ECO:0000256" key="7">
    <source>
        <dbReference type="SAM" id="MobiDB-lite"/>
    </source>
</evidence>
<dbReference type="GO" id="GO:0008270">
    <property type="term" value="F:zinc ion binding"/>
    <property type="evidence" value="ECO:0007669"/>
    <property type="project" value="InterPro"/>
</dbReference>
<name>A0A9Q5N7R5_SANBA</name>
<keyword evidence="3" id="KW-0805">Transcription regulation</keyword>
<dbReference type="GO" id="GO:0006351">
    <property type="term" value="P:DNA-templated transcription"/>
    <property type="evidence" value="ECO:0007669"/>
    <property type="project" value="InterPro"/>
</dbReference>
<evidence type="ECO:0000256" key="1">
    <source>
        <dbReference type="ARBA" id="ARBA00022723"/>
    </source>
</evidence>
<dbReference type="InterPro" id="IPR051615">
    <property type="entry name" value="Transcr_Regulatory_Elem"/>
</dbReference>
<keyword evidence="1" id="KW-0479">Metal-binding</keyword>
<evidence type="ECO:0000256" key="6">
    <source>
        <dbReference type="ARBA" id="ARBA00023242"/>
    </source>
</evidence>
<keyword evidence="2" id="KW-0862">Zinc</keyword>
<evidence type="ECO:0000313" key="9">
    <source>
        <dbReference type="EMBL" id="OCB86928.1"/>
    </source>
</evidence>
<keyword evidence="10" id="KW-1185">Reference proteome</keyword>
<keyword evidence="6" id="KW-0539">Nucleus</keyword>
<sequence length="829" mass="93138">MNDQDKPPIKRKRVTKACLVCAKSRRKVRLSVSSDRSEVFIIIPSVMDSSLSAGLARLKIFSALGRTVCSPFSLLLLSMPPQRDHIPALVVPSRRGPPKGYRRGSADPASLAPKILKIREHIQALQLAYGERLVLNELHKAIFGDGPCDAGPELLLEGMRDVDHKEVDFMRSTPSTSRRTAGSSASDTSGNVTMKGRSDWSQDEHDDHGPSDMDEGSSSGMAFLATSMRYMHTGGGPLTPVSDNERITMEKYSPWALRDHVERHPLVRRKPNRETYIPHPSPEDIEILLKTYWASIHPHWPILYKPAFDAVSIFRIYDEVPLALLYAMYALAARLSPTPVLGVTIAETFRRVAEDELQSEGAFRSDINTCTALFLLSLYYHGEGNQRQAWVHSGVAAMMALDLGLHKSANGLPLVEHERRVRVFWNIFVYEKVLACEMGRPVLIRMVHCDPMRLSEEQADEYEPVVHPGASRFGHTSTVRLYTISIFNAAVDLFRIFERVLSEMHSVASPPSRSTRERIVAELDRDLEDWQKNLGPRCKYPSSDDCTPTRPLYTCHGWYHVAMILLHRPLINRPRPGHTFVSNTHHRKATEHANRLVDLFVLFAAGQEIDKLPPNDAYMIFTAATLHVFNLTLNDKQLREAARPRLEKCIEWLRGLAETWSAASQYRLLLDAFAQVASNTLNHSQSMSPTVSTPPQTHQSAPPPQSGQSTVYPPQIGPGVAYVMPQAADASITQQHQQQSQQHVSQVQHQQVYTADAEPKYSTPELFSLENYYWNHFQTGAHPSQQMAQYFQHQQNSEISAQSVHAGGQVGGVVYDVLRLLQEEGRPSQ</sequence>
<feature type="compositionally biased region" description="Basic and acidic residues" evidence="7">
    <location>
        <begin position="196"/>
        <end position="211"/>
    </location>
</feature>
<feature type="compositionally biased region" description="Low complexity" evidence="7">
    <location>
        <begin position="171"/>
        <end position="190"/>
    </location>
</feature>